<dbReference type="RefSeq" id="XP_004259028.1">
    <property type="nucleotide sequence ID" value="XM_004258980.1"/>
</dbReference>
<evidence type="ECO:0000256" key="3">
    <source>
        <dbReference type="ARBA" id="ARBA00022603"/>
    </source>
</evidence>
<dbReference type="Gene3D" id="3.40.50.150">
    <property type="entry name" value="Vaccinia Virus protein VP39"/>
    <property type="match status" value="1"/>
</dbReference>
<sequence>MEETGLPKQLTKEELDEEQKYFSSVLEAFQVYSQFCFLQMKHQMDMYSSLSEEDKELLPNYLMKYKGVASSIQANQLFFNEVVETQKDALGLSPLNDAKQEALLFSEDAAVRTEICSKIDKVKAMLTHLYRDWSIEGSHERSLCYGPILCELEQLISHAPNRSTLKVLVPGAGLGRLAYEIAKLGVQCEGNEISYYMLVVGAFLLNGCSTKEKYRVHPWATETCNAVTSSDLLVSATLPDEVADLGEMKMAMLAGDFVDLYQGRREAFDYVITCFFIDTAHNIIEYFRVIHNTLKQGGIWINEGPLLYHYRESDSLSIELTWEEVKTVIVKIGFTIKKENVVKCTYCQPTHSLLQNYYNAIYFLAIKN</sequence>
<evidence type="ECO:0000256" key="5">
    <source>
        <dbReference type="ARBA" id="ARBA00022691"/>
    </source>
</evidence>
<dbReference type="GO" id="GO:0030735">
    <property type="term" value="F:carnosine N-methyltransferase activity"/>
    <property type="evidence" value="ECO:0007669"/>
    <property type="project" value="UniProtKB-EC"/>
</dbReference>
<dbReference type="GeneID" id="14891256"/>
<organism evidence="6 7">
    <name type="scientific">Entamoeba invadens IP1</name>
    <dbReference type="NCBI Taxonomy" id="370355"/>
    <lineage>
        <taxon>Eukaryota</taxon>
        <taxon>Amoebozoa</taxon>
        <taxon>Evosea</taxon>
        <taxon>Archamoebae</taxon>
        <taxon>Mastigamoebida</taxon>
        <taxon>Entamoebidae</taxon>
        <taxon>Entamoeba</taxon>
    </lineage>
</organism>
<dbReference type="EC" id="2.1.1.22" evidence="2"/>
<proteinExistence type="inferred from homology"/>
<dbReference type="OMA" id="WSHHATE"/>
<dbReference type="AlphaFoldDB" id="L7FN08"/>
<dbReference type="GO" id="GO:0032259">
    <property type="term" value="P:methylation"/>
    <property type="evidence" value="ECO:0007669"/>
    <property type="project" value="UniProtKB-KW"/>
</dbReference>
<dbReference type="EMBL" id="KB206391">
    <property type="protein sequence ID" value="ELP92257.1"/>
    <property type="molecule type" value="Genomic_DNA"/>
</dbReference>
<dbReference type="PANTHER" id="PTHR12303">
    <property type="entry name" value="CARNOSINE N-METHYLTRANSFERASE"/>
    <property type="match status" value="1"/>
</dbReference>
<dbReference type="OrthoDB" id="978at2759"/>
<dbReference type="InterPro" id="IPR029063">
    <property type="entry name" value="SAM-dependent_MTases_sf"/>
</dbReference>
<dbReference type="Pfam" id="PF07942">
    <property type="entry name" value="CARME"/>
    <property type="match status" value="1"/>
</dbReference>
<evidence type="ECO:0000256" key="4">
    <source>
        <dbReference type="ARBA" id="ARBA00022679"/>
    </source>
</evidence>
<evidence type="ECO:0000313" key="7">
    <source>
        <dbReference type="Proteomes" id="UP000014680"/>
    </source>
</evidence>
<keyword evidence="7" id="KW-1185">Reference proteome</keyword>
<gene>
    <name evidence="6" type="ORF">EIN_118310</name>
</gene>
<dbReference type="VEuPathDB" id="AmoebaDB:EIN_118310"/>
<protein>
    <recommendedName>
        <fullName evidence="2">carnosine N-methyltransferase</fullName>
        <ecNumber evidence="2">2.1.1.22</ecNumber>
    </recommendedName>
</protein>
<dbReference type="SMART" id="SM01296">
    <property type="entry name" value="N2227"/>
    <property type="match status" value="1"/>
</dbReference>
<evidence type="ECO:0000313" key="6">
    <source>
        <dbReference type="EMBL" id="ELP92257.1"/>
    </source>
</evidence>
<dbReference type="PANTHER" id="PTHR12303:SF6">
    <property type="entry name" value="CARNOSINE N-METHYLTRANSFERASE"/>
    <property type="match status" value="1"/>
</dbReference>
<evidence type="ECO:0000256" key="2">
    <source>
        <dbReference type="ARBA" id="ARBA00012003"/>
    </source>
</evidence>
<dbReference type="KEGG" id="eiv:EIN_118310"/>
<dbReference type="SUPFAM" id="SSF53335">
    <property type="entry name" value="S-adenosyl-L-methionine-dependent methyltransferases"/>
    <property type="match status" value="1"/>
</dbReference>
<keyword evidence="4" id="KW-0808">Transferase</keyword>
<dbReference type="InterPro" id="IPR012901">
    <property type="entry name" value="CARME"/>
</dbReference>
<name>L7FN08_ENTIV</name>
<comment type="similarity">
    <text evidence="1">Belongs to the carnosine N-methyltransferase family.</text>
</comment>
<dbReference type="Proteomes" id="UP000014680">
    <property type="component" value="Unassembled WGS sequence"/>
</dbReference>
<keyword evidence="5" id="KW-0949">S-adenosyl-L-methionine</keyword>
<accession>L7FN08</accession>
<reference evidence="6 7" key="1">
    <citation type="submission" date="2012-10" db="EMBL/GenBank/DDBJ databases">
        <authorList>
            <person name="Zafar N."/>
            <person name="Inman J."/>
            <person name="Hall N."/>
            <person name="Lorenzi H."/>
            <person name="Caler E."/>
        </authorList>
    </citation>
    <scope>NUCLEOTIDE SEQUENCE [LARGE SCALE GENOMIC DNA]</scope>
    <source>
        <strain evidence="6 7">IP1</strain>
    </source>
</reference>
<evidence type="ECO:0000256" key="1">
    <source>
        <dbReference type="ARBA" id="ARBA00010086"/>
    </source>
</evidence>
<keyword evidence="3" id="KW-0489">Methyltransferase</keyword>